<comment type="caution">
    <text evidence="1">The sequence shown here is derived from an EMBL/GenBank/DDBJ whole genome shotgun (WGS) entry which is preliminary data.</text>
</comment>
<dbReference type="InParanoid" id="A0A212EQ11"/>
<evidence type="ECO:0000313" key="1">
    <source>
        <dbReference type="EMBL" id="OWR43583.1"/>
    </source>
</evidence>
<dbReference type="Proteomes" id="UP000007151">
    <property type="component" value="Unassembled WGS sequence"/>
</dbReference>
<dbReference type="InterPro" id="IPR036770">
    <property type="entry name" value="Ankyrin_rpt-contain_sf"/>
</dbReference>
<dbReference type="SUPFAM" id="SSF48403">
    <property type="entry name" value="Ankyrin repeat"/>
    <property type="match status" value="1"/>
</dbReference>
<sequence length="272" mass="30201">MAIGMLITRCSASSEGPWTALAVAARAKNVQIVEMLLAAGATDPGGRALRECARHGLADLLAALLATRAYPDPEYKVNKSVLSERVLKSRDVDPGLSYRAKCPSTAVLINWREMKAHLTHIKERGRETVCVCVWNEEHGLGSRCKNEEPGLGCRCKNEKYGLGYRCKNEKYGLGCHCKNEKYGLGCRCKNEEHGLGCHCKNEKYGLGFRCKNEEHGLGCRCKNEEHGLRCGYVNEEHGLGCRCKNEEHGLRCGYVNEERHGLGCGYLKIQIQ</sequence>
<name>A0A212EQ11_DANPL</name>
<dbReference type="KEGG" id="dpl:KGM_201591"/>
<reference evidence="1 2" key="1">
    <citation type="journal article" date="2011" name="Cell">
        <title>The monarch butterfly genome yields insights into long-distance migration.</title>
        <authorList>
            <person name="Zhan S."/>
            <person name="Merlin C."/>
            <person name="Boore J.L."/>
            <person name="Reppert S.M."/>
        </authorList>
    </citation>
    <scope>NUCLEOTIDE SEQUENCE [LARGE SCALE GENOMIC DNA]</scope>
    <source>
        <strain evidence="1">F-2</strain>
    </source>
</reference>
<accession>A0A212EQ11</accession>
<organism evidence="1 2">
    <name type="scientific">Danaus plexippus plexippus</name>
    <dbReference type="NCBI Taxonomy" id="278856"/>
    <lineage>
        <taxon>Eukaryota</taxon>
        <taxon>Metazoa</taxon>
        <taxon>Ecdysozoa</taxon>
        <taxon>Arthropoda</taxon>
        <taxon>Hexapoda</taxon>
        <taxon>Insecta</taxon>
        <taxon>Pterygota</taxon>
        <taxon>Neoptera</taxon>
        <taxon>Endopterygota</taxon>
        <taxon>Lepidoptera</taxon>
        <taxon>Glossata</taxon>
        <taxon>Ditrysia</taxon>
        <taxon>Papilionoidea</taxon>
        <taxon>Nymphalidae</taxon>
        <taxon>Danainae</taxon>
        <taxon>Danaini</taxon>
        <taxon>Danaina</taxon>
        <taxon>Danaus</taxon>
        <taxon>Danaus</taxon>
    </lineage>
</organism>
<evidence type="ECO:0000313" key="2">
    <source>
        <dbReference type="Proteomes" id="UP000007151"/>
    </source>
</evidence>
<dbReference type="STRING" id="278856.A0A212EQ11"/>
<dbReference type="eggNOG" id="KOG0192">
    <property type="taxonomic scope" value="Eukaryota"/>
</dbReference>
<gene>
    <name evidence="1" type="ORF">KGM_201591</name>
</gene>
<dbReference type="Gene3D" id="1.25.40.20">
    <property type="entry name" value="Ankyrin repeat-containing domain"/>
    <property type="match status" value="1"/>
</dbReference>
<keyword evidence="2" id="KW-1185">Reference proteome</keyword>
<dbReference type="AlphaFoldDB" id="A0A212EQ11"/>
<proteinExistence type="predicted"/>
<dbReference type="EMBL" id="AGBW02013337">
    <property type="protein sequence ID" value="OWR43583.1"/>
    <property type="molecule type" value="Genomic_DNA"/>
</dbReference>
<protein>
    <submittedName>
        <fullName evidence="1">Uncharacterized protein</fullName>
    </submittedName>
</protein>